<dbReference type="Pfam" id="PF00226">
    <property type="entry name" value="DnaJ"/>
    <property type="match status" value="1"/>
</dbReference>
<dbReference type="GO" id="GO:0042026">
    <property type="term" value="P:protein refolding"/>
    <property type="evidence" value="ECO:0007669"/>
    <property type="project" value="TreeGrafter"/>
</dbReference>
<reference evidence="4 5" key="1">
    <citation type="submission" date="2018-11" db="EMBL/GenBank/DDBJ databases">
        <title>Microbial catabolism of amino acid.</title>
        <authorList>
            <person name="Hibi M."/>
            <person name="Ogawa J."/>
        </authorList>
    </citation>
    <scope>NUCLEOTIDE SEQUENCE [LARGE SCALE GENOMIC DNA]</scope>
    <source>
        <strain evidence="4 5">C31-06</strain>
    </source>
</reference>
<dbReference type="PRINTS" id="PR00625">
    <property type="entry name" value="JDOMAIN"/>
</dbReference>
<proteinExistence type="predicted"/>
<dbReference type="SMART" id="SM00271">
    <property type="entry name" value="DnaJ"/>
    <property type="match status" value="1"/>
</dbReference>
<feature type="region of interest" description="Disordered" evidence="2">
    <location>
        <begin position="64"/>
        <end position="147"/>
    </location>
</feature>
<dbReference type="EMBL" id="BHYM01000080">
    <property type="protein sequence ID" value="GCE43774.1"/>
    <property type="molecule type" value="Genomic_DNA"/>
</dbReference>
<keyword evidence="1" id="KW-0143">Chaperone</keyword>
<comment type="caution">
    <text evidence="4">The sequence shown here is derived from an EMBL/GenBank/DDBJ whole genome shotgun (WGS) entry which is preliminary data.</text>
</comment>
<dbReference type="GO" id="GO:0005737">
    <property type="term" value="C:cytoplasm"/>
    <property type="evidence" value="ECO:0007669"/>
    <property type="project" value="TreeGrafter"/>
</dbReference>
<feature type="compositionally biased region" description="Basic and acidic residues" evidence="2">
    <location>
        <begin position="66"/>
        <end position="105"/>
    </location>
</feature>
<keyword evidence="5" id="KW-1185">Reference proteome</keyword>
<evidence type="ECO:0000313" key="5">
    <source>
        <dbReference type="Proteomes" id="UP000287519"/>
    </source>
</evidence>
<feature type="region of interest" description="Disordered" evidence="2">
    <location>
        <begin position="27"/>
        <end position="52"/>
    </location>
</feature>
<dbReference type="Proteomes" id="UP000287519">
    <property type="component" value="Unassembled WGS sequence"/>
</dbReference>
<sequence length="147" mass="16122">MMATEQDPYRVLGLSSAASQAEIASAYRRLLRQHHPDTRPGDEPADPAADEHLQHVLAAYTLLRDPQSRAAHDRAATDRAAARRVAAERAAAERAAAERVAEPRARPGRAPRSPVPPRIRVIVVADTPPPRRPPATGLWIGPVRRHR</sequence>
<feature type="compositionally biased region" description="Low complexity" evidence="2">
    <location>
        <begin position="108"/>
        <end position="125"/>
    </location>
</feature>
<dbReference type="GO" id="GO:0051082">
    <property type="term" value="F:unfolded protein binding"/>
    <property type="evidence" value="ECO:0007669"/>
    <property type="project" value="TreeGrafter"/>
</dbReference>
<dbReference type="PROSITE" id="PS50076">
    <property type="entry name" value="DNAJ_2"/>
    <property type="match status" value="1"/>
</dbReference>
<gene>
    <name evidence="4" type="ORF">Rhow_008072</name>
</gene>
<accession>A0A402CJJ0</accession>
<evidence type="ECO:0000259" key="3">
    <source>
        <dbReference type="PROSITE" id="PS50076"/>
    </source>
</evidence>
<feature type="domain" description="J" evidence="3">
    <location>
        <begin position="7"/>
        <end position="76"/>
    </location>
</feature>
<dbReference type="PANTHER" id="PTHR43096:SF52">
    <property type="entry name" value="DNAJ HOMOLOG 1, MITOCHONDRIAL-RELATED"/>
    <property type="match status" value="1"/>
</dbReference>
<dbReference type="SUPFAM" id="SSF46565">
    <property type="entry name" value="Chaperone J-domain"/>
    <property type="match status" value="1"/>
</dbReference>
<dbReference type="CDD" id="cd06257">
    <property type="entry name" value="DnaJ"/>
    <property type="match status" value="1"/>
</dbReference>
<protein>
    <submittedName>
        <fullName evidence="4">Possible DnaJ</fullName>
    </submittedName>
</protein>
<dbReference type="Gene3D" id="1.10.287.110">
    <property type="entry name" value="DnaJ domain"/>
    <property type="match status" value="1"/>
</dbReference>
<evidence type="ECO:0000313" key="4">
    <source>
        <dbReference type="EMBL" id="GCE43774.1"/>
    </source>
</evidence>
<organism evidence="4 5">
    <name type="scientific">Rhodococcus wratislaviensis</name>
    <name type="common">Tsukamurella wratislaviensis</name>
    <dbReference type="NCBI Taxonomy" id="44752"/>
    <lineage>
        <taxon>Bacteria</taxon>
        <taxon>Bacillati</taxon>
        <taxon>Actinomycetota</taxon>
        <taxon>Actinomycetes</taxon>
        <taxon>Mycobacteriales</taxon>
        <taxon>Nocardiaceae</taxon>
        <taxon>Rhodococcus</taxon>
    </lineage>
</organism>
<name>A0A402CJJ0_RHOWR</name>
<dbReference type="InterPro" id="IPR036869">
    <property type="entry name" value="J_dom_sf"/>
</dbReference>
<evidence type="ECO:0000256" key="1">
    <source>
        <dbReference type="ARBA" id="ARBA00023186"/>
    </source>
</evidence>
<evidence type="ECO:0000256" key="2">
    <source>
        <dbReference type="SAM" id="MobiDB-lite"/>
    </source>
</evidence>
<dbReference type="AlphaFoldDB" id="A0A402CJJ0"/>
<dbReference type="PANTHER" id="PTHR43096">
    <property type="entry name" value="DNAJ HOMOLOG 1, MITOCHONDRIAL-RELATED"/>
    <property type="match status" value="1"/>
</dbReference>
<dbReference type="InterPro" id="IPR001623">
    <property type="entry name" value="DnaJ_domain"/>
</dbReference>